<gene>
    <name evidence="1" type="ORF">PAALTS15_00435</name>
</gene>
<dbReference type="AlphaFoldDB" id="S9SXD5"/>
<reference evidence="1 2" key="1">
    <citation type="submission" date="2013-05" db="EMBL/GenBank/DDBJ databases">
        <authorList>
            <person name="Strain E.A."/>
            <person name="Brown E."/>
            <person name="Allard M.W."/>
            <person name="Luo Y.L."/>
        </authorList>
    </citation>
    <scope>NUCLEOTIDE SEQUENCE [LARGE SCALE GENOMIC DNA]</scope>
    <source>
        <strain evidence="1 2">TS-15</strain>
    </source>
</reference>
<dbReference type="EMBL" id="ATMT01000001">
    <property type="protein sequence ID" value="EPY09314.1"/>
    <property type="molecule type" value="Genomic_DNA"/>
</dbReference>
<protein>
    <submittedName>
        <fullName evidence="1">Uncharacterized protein</fullName>
    </submittedName>
</protein>
<proteinExistence type="predicted"/>
<accession>S9SXD5</accession>
<comment type="caution">
    <text evidence="1">The sequence shown here is derived from an EMBL/GenBank/DDBJ whole genome shotgun (WGS) entry which is preliminary data.</text>
</comment>
<dbReference type="PATRIC" id="fig|1117108.3.peg.93"/>
<name>S9SXD5_PAEAL</name>
<evidence type="ECO:0000313" key="2">
    <source>
        <dbReference type="Proteomes" id="UP000015344"/>
    </source>
</evidence>
<sequence length="71" mass="8315">MDGFIDYYTNQGFGKMQGLSGVEGTIQALQERKNIELEIFNLLKMNKRKIDNSQFDLDKCKEELREILNEL</sequence>
<organism evidence="1 2">
    <name type="scientific">Paenibacillus alvei TS-15</name>
    <dbReference type="NCBI Taxonomy" id="1117108"/>
    <lineage>
        <taxon>Bacteria</taxon>
        <taxon>Bacillati</taxon>
        <taxon>Bacillota</taxon>
        <taxon>Bacilli</taxon>
        <taxon>Bacillales</taxon>
        <taxon>Paenibacillaceae</taxon>
        <taxon>Paenibacillus</taxon>
    </lineage>
</organism>
<dbReference type="Proteomes" id="UP000015344">
    <property type="component" value="Unassembled WGS sequence"/>
</dbReference>
<evidence type="ECO:0000313" key="1">
    <source>
        <dbReference type="EMBL" id="EPY09314.1"/>
    </source>
</evidence>